<accession>A0A8J6DR22</accession>
<gene>
    <name evidence="11" type="ORF">J0S82_006694</name>
</gene>
<feature type="region of interest" description="Disordered" evidence="9">
    <location>
        <begin position="521"/>
        <end position="543"/>
    </location>
</feature>
<feature type="compositionally biased region" description="Basic and acidic residues" evidence="9">
    <location>
        <begin position="142"/>
        <end position="151"/>
    </location>
</feature>
<reference evidence="11" key="1">
    <citation type="journal article" date="2021" name="Evol. Appl.">
        <title>The genome of the Pyrenean desman and the effects of bottlenecks and inbreeding on the genomic landscape of an endangered species.</title>
        <authorList>
            <person name="Escoda L."/>
            <person name="Castresana J."/>
        </authorList>
    </citation>
    <scope>NUCLEOTIDE SEQUENCE</scope>
    <source>
        <strain evidence="11">IBE-C5619</strain>
    </source>
</reference>
<dbReference type="CDD" id="cd17716">
    <property type="entry name" value="BRCT_microcephalin_rpt1"/>
    <property type="match status" value="1"/>
</dbReference>
<dbReference type="EMBL" id="JAGFMF010011648">
    <property type="protein sequence ID" value="KAG8517554.1"/>
    <property type="molecule type" value="Genomic_DNA"/>
</dbReference>
<feature type="compositionally biased region" description="Low complexity" evidence="9">
    <location>
        <begin position="790"/>
        <end position="803"/>
    </location>
</feature>
<comment type="subcellular location">
    <subcellularLocation>
        <location evidence="1">Cytoplasm</location>
        <location evidence="1">Cytoskeleton</location>
        <location evidence="1">Microtubule organizing center</location>
        <location evidence="1">Centrosome</location>
    </subcellularLocation>
</comment>
<evidence type="ECO:0000256" key="8">
    <source>
        <dbReference type="ARBA" id="ARBA00026061"/>
    </source>
</evidence>
<dbReference type="InterPro" id="IPR022047">
    <property type="entry name" value="Microcephalin-like"/>
</dbReference>
<feature type="region of interest" description="Disordered" evidence="9">
    <location>
        <begin position="129"/>
        <end position="155"/>
    </location>
</feature>
<dbReference type="Gene3D" id="3.40.50.10190">
    <property type="entry name" value="BRCT domain"/>
    <property type="match status" value="1"/>
</dbReference>
<keyword evidence="4" id="KW-0597">Phosphoprotein</keyword>
<keyword evidence="3" id="KW-0963">Cytoplasm</keyword>
<dbReference type="AlphaFoldDB" id="A0A8J6DR22"/>
<keyword evidence="12" id="KW-1185">Reference proteome</keyword>
<feature type="domain" description="BRCT" evidence="10">
    <location>
        <begin position="211"/>
        <end position="247"/>
    </location>
</feature>
<evidence type="ECO:0000256" key="1">
    <source>
        <dbReference type="ARBA" id="ARBA00004300"/>
    </source>
</evidence>
<name>A0A8J6DR22_GALPY</name>
<proteinExistence type="predicted"/>
<dbReference type="PANTHER" id="PTHR14625:SF3">
    <property type="entry name" value="MICROCEPHALIN"/>
    <property type="match status" value="1"/>
</dbReference>
<dbReference type="Proteomes" id="UP000700334">
    <property type="component" value="Unassembled WGS sequence"/>
</dbReference>
<evidence type="ECO:0000256" key="2">
    <source>
        <dbReference type="ARBA" id="ARBA00017027"/>
    </source>
</evidence>
<organism evidence="11 12">
    <name type="scientific">Galemys pyrenaicus</name>
    <name type="common">Iberian desman</name>
    <name type="synonym">Pyrenean desman</name>
    <dbReference type="NCBI Taxonomy" id="202257"/>
    <lineage>
        <taxon>Eukaryota</taxon>
        <taxon>Metazoa</taxon>
        <taxon>Chordata</taxon>
        <taxon>Craniata</taxon>
        <taxon>Vertebrata</taxon>
        <taxon>Euteleostomi</taxon>
        <taxon>Mammalia</taxon>
        <taxon>Eutheria</taxon>
        <taxon>Laurasiatheria</taxon>
        <taxon>Eulipotyphla</taxon>
        <taxon>Talpidae</taxon>
        <taxon>Galemys</taxon>
    </lineage>
</organism>
<evidence type="ECO:0000256" key="9">
    <source>
        <dbReference type="SAM" id="MobiDB-lite"/>
    </source>
</evidence>
<evidence type="ECO:0000256" key="7">
    <source>
        <dbReference type="ARBA" id="ARBA00025455"/>
    </source>
</evidence>
<dbReference type="GO" id="GO:0000278">
    <property type="term" value="P:mitotic cell cycle"/>
    <property type="evidence" value="ECO:0007669"/>
    <property type="project" value="TreeGrafter"/>
</dbReference>
<evidence type="ECO:0000256" key="6">
    <source>
        <dbReference type="ARBA" id="ARBA00023212"/>
    </source>
</evidence>
<dbReference type="Pfam" id="PF12258">
    <property type="entry name" value="Microcephalin"/>
    <property type="match status" value="1"/>
</dbReference>
<dbReference type="GO" id="GO:0021987">
    <property type="term" value="P:cerebral cortex development"/>
    <property type="evidence" value="ECO:0007669"/>
    <property type="project" value="InterPro"/>
</dbReference>
<dbReference type="Pfam" id="PF12738">
    <property type="entry name" value="PTCB-BRCT"/>
    <property type="match status" value="1"/>
</dbReference>
<dbReference type="SUPFAM" id="SSF52113">
    <property type="entry name" value="BRCT domain"/>
    <property type="match status" value="1"/>
</dbReference>
<dbReference type="GO" id="GO:0005813">
    <property type="term" value="C:centrosome"/>
    <property type="evidence" value="ECO:0007669"/>
    <property type="project" value="UniProtKB-SubCell"/>
</dbReference>
<feature type="region of interest" description="Disordered" evidence="9">
    <location>
        <begin position="368"/>
        <end position="394"/>
    </location>
</feature>
<dbReference type="OrthoDB" id="9665181at2759"/>
<feature type="non-terminal residue" evidence="11">
    <location>
        <position position="1"/>
    </location>
</feature>
<feature type="compositionally biased region" description="Pro residues" evidence="9">
    <location>
        <begin position="607"/>
        <end position="630"/>
    </location>
</feature>
<protein>
    <recommendedName>
        <fullName evidence="2">Microcephalin</fullName>
    </recommendedName>
</protein>
<evidence type="ECO:0000313" key="11">
    <source>
        <dbReference type="EMBL" id="KAG8517554.1"/>
    </source>
</evidence>
<evidence type="ECO:0000259" key="10">
    <source>
        <dbReference type="Pfam" id="PF12738"/>
    </source>
</evidence>
<dbReference type="InterPro" id="IPR001357">
    <property type="entry name" value="BRCT_dom"/>
</dbReference>
<feature type="region of interest" description="Disordered" evidence="9">
    <location>
        <begin position="591"/>
        <end position="853"/>
    </location>
</feature>
<dbReference type="InterPro" id="IPR029504">
    <property type="entry name" value="Microcephalin_mammal"/>
</dbReference>
<keyword evidence="5" id="KW-0677">Repeat</keyword>
<comment type="function">
    <text evidence="7">Implicated in chromosome condensation and DNA damage induced cellular responses. May play a role in neurogenesis and regulation of the size of the cerebral cortex.</text>
</comment>
<feature type="compositionally biased region" description="Basic and acidic residues" evidence="9">
    <location>
        <begin position="740"/>
        <end position="755"/>
    </location>
</feature>
<evidence type="ECO:0000256" key="5">
    <source>
        <dbReference type="ARBA" id="ARBA00022737"/>
    </source>
</evidence>
<evidence type="ECO:0000256" key="4">
    <source>
        <dbReference type="ARBA" id="ARBA00022553"/>
    </source>
</evidence>
<comment type="subunit">
    <text evidence="8">Interacts with CDC27 and maybe other components of the APC/C complex. Interacts with histone variant H2AX under DNA damage conditions.</text>
</comment>
<dbReference type="PANTHER" id="PTHR14625">
    <property type="entry name" value="MICROCEPHALIN"/>
    <property type="match status" value="1"/>
</dbReference>
<comment type="caution">
    <text evidence="11">The sequence shown here is derived from an EMBL/GenBank/DDBJ whole genome shotgun (WGS) entry which is preliminary data.</text>
</comment>
<evidence type="ECO:0000256" key="3">
    <source>
        <dbReference type="ARBA" id="ARBA00022490"/>
    </source>
</evidence>
<keyword evidence="6" id="KW-0206">Cytoskeleton</keyword>
<sequence>MRISRSQRNGGASPEERRRVPVRMLSARLLGPGTGRLMAAQAVPGAPVLKGQDLGAANSDLLSMELTAPAEPITLSLGRSLEASKATWAVWPCAGDSRSGQTASSAHLAAHSEPRLAAGGFGARVLLDKVPGAGSPGSHAQHLRESRPEVRRRGHGSLPAGVVAYVEVWSANGTENYSKTFASQLEDMGAKVSRVPTRVPRGRSRSTRPVVSKTLNKQVTHVVFKDGYPSTWEKARRRGAKLVSVLWVERCRTEAMHVDEALFPAADTSEHLPCLARKKRKCMQPKDFVTKTPENDKRLQKKFEKMAKELQKQKTSAEIAFKATKSSRLGWGRPCVVAVQQAWCRGGGEPPERPLSLPGWAGQGSAGLGPGKVYRAGRSPRPEPSAGRASGSGRALRASVGPVLLSDEVLLFEANGSLMYSPSVPAGGHRLAMEKRLQEMKDGQESLCPAYAAGFSPGAGLSPAAAETVRRPGVPADRGVPERPGQLATQRVLGQSAPCSVLRRGPRAPRPCSCGKRFTASAVGPSGSRDPTRLSERASVAGGCGCGSRPVTEPLIKRECSSLFPDASLARDLRSSFEDLCGTARGSWEKEVGAGAAGRAAYTPEAHPGPAPASPGPGRQPTPGGSPPDPGQARGHRRSGPPEQDWATPRAAPGRPQARSAKRKRTPENLPSPPEEKPSRRGGRWWRLTKVQLFPPERSPGAPGHNSADSSFDDYFSPANLRERGAEVPPAAGLGRRNLSKRERTSVLRRSDFSRIGKAPRPGGIPGPTATRHPGPQSPPDGGQGSAERPACPGLAAAQEAAGRPPPAGPRGGADGHPDCEDTPVCQEPRAAKHPGEGTPQQSPEEARGVSAL</sequence>
<dbReference type="InterPro" id="IPR036420">
    <property type="entry name" value="BRCT_dom_sf"/>
</dbReference>
<evidence type="ECO:0000313" key="12">
    <source>
        <dbReference type="Proteomes" id="UP000700334"/>
    </source>
</evidence>